<feature type="binding site" evidence="3">
    <location>
        <position position="92"/>
    </location>
    <ligand>
        <name>Zn(2+)</name>
        <dbReference type="ChEBI" id="CHEBI:29105"/>
        <label>1</label>
    </ligand>
</feature>
<feature type="binding site" evidence="3">
    <location>
        <position position="201"/>
    </location>
    <ligand>
        <name>Zn(2+)</name>
        <dbReference type="ChEBI" id="CHEBI:29105"/>
        <label>1</label>
    </ligand>
</feature>
<dbReference type="InterPro" id="IPR011650">
    <property type="entry name" value="Peptidase_M20_dimer"/>
</dbReference>
<comment type="similarity">
    <text evidence="1">Belongs to the peptidase M20 family.</text>
</comment>
<dbReference type="PANTHER" id="PTHR32494">
    <property type="entry name" value="ALLANTOATE DEIMINASE-RELATED"/>
    <property type="match status" value="1"/>
</dbReference>
<evidence type="ECO:0000256" key="3">
    <source>
        <dbReference type="PIRSR" id="PIRSR001235-1"/>
    </source>
</evidence>
<evidence type="ECO:0000256" key="2">
    <source>
        <dbReference type="ARBA" id="ARBA00022801"/>
    </source>
</evidence>
<comment type="caution">
    <text evidence="5">The sequence shown here is derived from an EMBL/GenBank/DDBJ whole genome shotgun (WGS) entry which is preliminary data.</text>
</comment>
<keyword evidence="3" id="KW-0479">Metal-binding</keyword>
<sequence length="419" mass="46703">MYTCSKERMQDKISTMSKYGDAGHGGITRYSLSEAAIQAREEFIKRMKSCGAEIKTDDVANVYATIKGSDPSLPGIVMASHVDSVKNGGNYDGILGVISAMEVIETITKEKIPHKHNITAMIWTNEEGSLYPPAMMCSGIVCYDYLPEEIRKNFRYEDMMRSVSVLDGSSTFQEALEKSGYKGEKSNRLNPKDYKAMFELHIEQGPILEAEGKDIGVVTCVLGMVNYRIKITGQADHAGTTPMKYRKDALFAAAKVLIGLHEKLDRLDPDLVYTTGEIVCHPNVHTVIPDYVEFSLDARHEDPKVIRQVVEIIENIPSEVEKCSVSAQTAWTRDTVYYDKKLVDYVQESVDELGYSNRKINSGAGHDAQFASYMLPTTMIFVPSKDGHSHCEEEFTPVEQCTKGASVLLNTVLKCDKED</sequence>
<gene>
    <name evidence="5" type="ORF">IAA08_06075</name>
</gene>
<dbReference type="GO" id="GO:0046872">
    <property type="term" value="F:metal ion binding"/>
    <property type="evidence" value="ECO:0007669"/>
    <property type="project" value="UniProtKB-KW"/>
</dbReference>
<feature type="domain" description="Peptidase M20 dimerisation" evidence="4">
    <location>
        <begin position="223"/>
        <end position="318"/>
    </location>
</feature>
<name>A0A9D2D2W1_9FIRM</name>
<dbReference type="SUPFAM" id="SSF53187">
    <property type="entry name" value="Zn-dependent exopeptidases"/>
    <property type="match status" value="1"/>
</dbReference>
<dbReference type="Gene3D" id="3.30.70.360">
    <property type="match status" value="1"/>
</dbReference>
<evidence type="ECO:0000259" key="4">
    <source>
        <dbReference type="Pfam" id="PF07687"/>
    </source>
</evidence>
<organism evidence="5 6">
    <name type="scientific">Candidatus Eubacterium avistercoris</name>
    <dbReference type="NCBI Taxonomy" id="2838567"/>
    <lineage>
        <taxon>Bacteria</taxon>
        <taxon>Bacillati</taxon>
        <taxon>Bacillota</taxon>
        <taxon>Clostridia</taxon>
        <taxon>Eubacteriales</taxon>
        <taxon>Eubacteriaceae</taxon>
        <taxon>Eubacterium</taxon>
    </lineage>
</organism>
<protein>
    <submittedName>
        <fullName evidence="5">Zn-dependent hydrolase</fullName>
    </submittedName>
</protein>
<reference evidence="5" key="1">
    <citation type="journal article" date="2021" name="PeerJ">
        <title>Extensive microbial diversity within the chicken gut microbiome revealed by metagenomics and culture.</title>
        <authorList>
            <person name="Gilroy R."/>
            <person name="Ravi A."/>
            <person name="Getino M."/>
            <person name="Pursley I."/>
            <person name="Horton D.L."/>
            <person name="Alikhan N.F."/>
            <person name="Baker D."/>
            <person name="Gharbi K."/>
            <person name="Hall N."/>
            <person name="Watson M."/>
            <person name="Adriaenssens E.M."/>
            <person name="Foster-Nyarko E."/>
            <person name="Jarju S."/>
            <person name="Secka A."/>
            <person name="Antonio M."/>
            <person name="Oren A."/>
            <person name="Chaudhuri R.R."/>
            <person name="La Ragione R."/>
            <person name="Hildebrand F."/>
            <person name="Pallen M.J."/>
        </authorList>
    </citation>
    <scope>NUCLEOTIDE SEQUENCE</scope>
    <source>
        <strain evidence="5">CHK192-9172</strain>
    </source>
</reference>
<keyword evidence="3" id="KW-0862">Zinc</keyword>
<dbReference type="NCBIfam" id="TIGR01879">
    <property type="entry name" value="hydantase"/>
    <property type="match status" value="1"/>
</dbReference>
<feature type="binding site" evidence="3">
    <location>
        <position position="390"/>
    </location>
    <ligand>
        <name>Zn(2+)</name>
        <dbReference type="ChEBI" id="CHEBI:29105"/>
        <label>2</label>
    </ligand>
</feature>
<evidence type="ECO:0000313" key="6">
    <source>
        <dbReference type="Proteomes" id="UP000824024"/>
    </source>
</evidence>
<dbReference type="Pfam" id="PF07687">
    <property type="entry name" value="M20_dimer"/>
    <property type="match status" value="1"/>
</dbReference>
<dbReference type="InterPro" id="IPR010158">
    <property type="entry name" value="Amidase_Cbmase"/>
</dbReference>
<dbReference type="InterPro" id="IPR002933">
    <property type="entry name" value="Peptidase_M20"/>
</dbReference>
<dbReference type="PANTHER" id="PTHR32494:SF5">
    <property type="entry name" value="ALLANTOATE AMIDOHYDROLASE"/>
    <property type="match status" value="1"/>
</dbReference>
<dbReference type="AlphaFoldDB" id="A0A9D2D2W1"/>
<dbReference type="InterPro" id="IPR036264">
    <property type="entry name" value="Bact_exopeptidase_dim_dom"/>
</dbReference>
<feature type="binding site" evidence="3">
    <location>
        <position position="81"/>
    </location>
    <ligand>
        <name>Zn(2+)</name>
        <dbReference type="ChEBI" id="CHEBI:29105"/>
        <label>1</label>
    </ligand>
</feature>
<dbReference type="CDD" id="cd03884">
    <property type="entry name" value="M20_bAS"/>
    <property type="match status" value="1"/>
</dbReference>
<reference evidence="5" key="2">
    <citation type="submission" date="2021-04" db="EMBL/GenBank/DDBJ databases">
        <authorList>
            <person name="Gilroy R."/>
        </authorList>
    </citation>
    <scope>NUCLEOTIDE SEQUENCE</scope>
    <source>
        <strain evidence="5">CHK192-9172</strain>
    </source>
</reference>
<evidence type="ECO:0000256" key="1">
    <source>
        <dbReference type="ARBA" id="ARBA00006153"/>
    </source>
</evidence>
<keyword evidence="2 5" id="KW-0378">Hydrolase</keyword>
<feature type="binding site" evidence="3">
    <location>
        <position position="92"/>
    </location>
    <ligand>
        <name>Zn(2+)</name>
        <dbReference type="ChEBI" id="CHEBI:29105"/>
        <label>2</label>
    </ligand>
</feature>
<dbReference type="GO" id="GO:0016813">
    <property type="term" value="F:hydrolase activity, acting on carbon-nitrogen (but not peptide) bonds, in linear amidines"/>
    <property type="evidence" value="ECO:0007669"/>
    <property type="project" value="InterPro"/>
</dbReference>
<comment type="cofactor">
    <cofactor evidence="3">
        <name>Zn(2+)</name>
        <dbReference type="ChEBI" id="CHEBI:29105"/>
    </cofactor>
    <text evidence="3">Binds 2 Zn(2+) ions per subunit.</text>
</comment>
<feature type="binding site" evidence="3">
    <location>
        <position position="127"/>
    </location>
    <ligand>
        <name>Zn(2+)</name>
        <dbReference type="ChEBI" id="CHEBI:29105"/>
        <label>2</label>
    </ligand>
</feature>
<dbReference type="Gene3D" id="3.40.630.10">
    <property type="entry name" value="Zn peptidases"/>
    <property type="match status" value="1"/>
</dbReference>
<evidence type="ECO:0000313" key="5">
    <source>
        <dbReference type="EMBL" id="HIZ07485.1"/>
    </source>
</evidence>
<dbReference type="NCBIfam" id="NF006771">
    <property type="entry name" value="PRK09290.1-5"/>
    <property type="match status" value="1"/>
</dbReference>
<dbReference type="SUPFAM" id="SSF55031">
    <property type="entry name" value="Bacterial exopeptidase dimerisation domain"/>
    <property type="match status" value="1"/>
</dbReference>
<proteinExistence type="inferred from homology"/>
<accession>A0A9D2D2W1</accession>
<dbReference type="PIRSF" id="PIRSF001235">
    <property type="entry name" value="Amidase_carbamoylase"/>
    <property type="match status" value="1"/>
</dbReference>
<dbReference type="Pfam" id="PF01546">
    <property type="entry name" value="Peptidase_M20"/>
    <property type="match status" value="1"/>
</dbReference>
<dbReference type="Proteomes" id="UP000824024">
    <property type="component" value="Unassembled WGS sequence"/>
</dbReference>
<dbReference type="EMBL" id="DXCH01000170">
    <property type="protein sequence ID" value="HIZ07485.1"/>
    <property type="molecule type" value="Genomic_DNA"/>
</dbReference>